<accession>A0ABS9W8F0</accession>
<keyword evidence="4" id="KW-1185">Reference proteome</keyword>
<name>A0ABS9W8F0_9PROT</name>
<dbReference type="EMBL" id="JALBUU010000028">
    <property type="protein sequence ID" value="MCI0755055.1"/>
    <property type="molecule type" value="Genomic_DNA"/>
</dbReference>
<evidence type="ECO:0000259" key="2">
    <source>
        <dbReference type="Pfam" id="PF02311"/>
    </source>
</evidence>
<keyword evidence="1" id="KW-0238">DNA-binding</keyword>
<dbReference type="Gene3D" id="2.60.120.10">
    <property type="entry name" value="Jelly Rolls"/>
    <property type="match status" value="1"/>
</dbReference>
<feature type="domain" description="AraC-type arabinose-binding/dimerisation" evidence="2">
    <location>
        <begin position="44"/>
        <end position="99"/>
    </location>
</feature>
<dbReference type="Proteomes" id="UP001201985">
    <property type="component" value="Unassembled WGS sequence"/>
</dbReference>
<dbReference type="InterPro" id="IPR011051">
    <property type="entry name" value="RmlC_Cupin_sf"/>
</dbReference>
<dbReference type="InterPro" id="IPR014710">
    <property type="entry name" value="RmlC-like_jellyroll"/>
</dbReference>
<sequence length="116" mass="12478">MSSAAKLSPINLTEMADRTPCPDVEQALRLSAHCAGAVLEIGGPDHAEHGHRNDGHAHTVYVIISGYGLLHCAEGVMECTGGDVVFMPRGCPHHFERLDSPIRIWRISLTPVMSPG</sequence>
<dbReference type="RefSeq" id="WP_157986001.1">
    <property type="nucleotide sequence ID" value="NZ_JALBUU010000028.1"/>
</dbReference>
<proteinExistence type="predicted"/>
<reference evidence="3 4" key="1">
    <citation type="submission" date="2022-03" db="EMBL/GenBank/DDBJ databases">
        <title>Complete genome analysis of Roseomonas KG 17.1 : a prolific producer of plant growth promoters.</title>
        <authorList>
            <person name="Saadouli I."/>
            <person name="Najjari A."/>
            <person name="Mosbah A."/>
            <person name="Ouzari H.I."/>
        </authorList>
    </citation>
    <scope>NUCLEOTIDE SEQUENCE [LARGE SCALE GENOMIC DNA]</scope>
    <source>
        <strain evidence="3 4">KG17-1</strain>
    </source>
</reference>
<evidence type="ECO:0000313" key="3">
    <source>
        <dbReference type="EMBL" id="MCI0755055.1"/>
    </source>
</evidence>
<dbReference type="Pfam" id="PF02311">
    <property type="entry name" value="AraC_binding"/>
    <property type="match status" value="1"/>
</dbReference>
<gene>
    <name evidence="3" type="ORF">MON41_15145</name>
</gene>
<organism evidence="3 4">
    <name type="scientific">Teichococcus vastitatis</name>
    <dbReference type="NCBI Taxonomy" id="2307076"/>
    <lineage>
        <taxon>Bacteria</taxon>
        <taxon>Pseudomonadati</taxon>
        <taxon>Pseudomonadota</taxon>
        <taxon>Alphaproteobacteria</taxon>
        <taxon>Acetobacterales</taxon>
        <taxon>Roseomonadaceae</taxon>
        <taxon>Roseomonas</taxon>
    </lineage>
</organism>
<evidence type="ECO:0000313" key="4">
    <source>
        <dbReference type="Proteomes" id="UP001201985"/>
    </source>
</evidence>
<comment type="caution">
    <text evidence="3">The sequence shown here is derived from an EMBL/GenBank/DDBJ whole genome shotgun (WGS) entry which is preliminary data.</text>
</comment>
<dbReference type="InterPro" id="IPR003313">
    <property type="entry name" value="AraC-bd"/>
</dbReference>
<protein>
    <submittedName>
        <fullName evidence="3">AraC family ligand binding domain-containing protein</fullName>
    </submittedName>
</protein>
<evidence type="ECO:0000256" key="1">
    <source>
        <dbReference type="ARBA" id="ARBA00023125"/>
    </source>
</evidence>
<dbReference type="SUPFAM" id="SSF51182">
    <property type="entry name" value="RmlC-like cupins"/>
    <property type="match status" value="1"/>
</dbReference>